<feature type="compositionally biased region" description="Basic and acidic residues" evidence="5">
    <location>
        <begin position="312"/>
        <end position="323"/>
    </location>
</feature>
<feature type="domain" description="AMP-dependent synthetase/ligase" evidence="6">
    <location>
        <begin position="44"/>
        <end position="423"/>
    </location>
</feature>
<keyword evidence="4" id="KW-0067">ATP-binding</keyword>
<dbReference type="Gene3D" id="3.40.50.12780">
    <property type="entry name" value="N-terminal domain of ligase-like"/>
    <property type="match status" value="2"/>
</dbReference>
<evidence type="ECO:0000256" key="3">
    <source>
        <dbReference type="ARBA" id="ARBA00022741"/>
    </source>
</evidence>
<evidence type="ECO:0000256" key="1">
    <source>
        <dbReference type="ARBA" id="ARBA00006432"/>
    </source>
</evidence>
<keyword evidence="9" id="KW-1185">Reference proteome</keyword>
<dbReference type="InterPro" id="IPR045851">
    <property type="entry name" value="AMP-bd_C_sf"/>
</dbReference>
<accession>A0A7G9SJY8</accession>
<dbReference type="Pfam" id="PF13193">
    <property type="entry name" value="AMP-binding_C"/>
    <property type="match status" value="1"/>
</dbReference>
<dbReference type="InterPro" id="IPR025110">
    <property type="entry name" value="AMP-bd_C"/>
</dbReference>
<dbReference type="GO" id="GO:0016878">
    <property type="term" value="F:acid-thiol ligase activity"/>
    <property type="evidence" value="ECO:0007669"/>
    <property type="project" value="TreeGrafter"/>
</dbReference>
<evidence type="ECO:0000313" key="9">
    <source>
        <dbReference type="Proteomes" id="UP000515971"/>
    </source>
</evidence>
<dbReference type="Proteomes" id="UP000515971">
    <property type="component" value="Chromosome"/>
</dbReference>
<comment type="similarity">
    <text evidence="1">Belongs to the ATP-dependent AMP-binding enzyme family.</text>
</comment>
<dbReference type="PROSITE" id="PS00455">
    <property type="entry name" value="AMP_BINDING"/>
    <property type="match status" value="1"/>
</dbReference>
<dbReference type="AlphaFoldDB" id="A0A7G9SJY8"/>
<feature type="domain" description="AMP-binding enzyme C-terminal" evidence="7">
    <location>
        <begin position="477"/>
        <end position="555"/>
    </location>
</feature>
<gene>
    <name evidence="8" type="ORF">H9L13_04570</name>
</gene>
<keyword evidence="2" id="KW-0436">Ligase</keyword>
<keyword evidence="3" id="KW-0547">Nucleotide-binding</keyword>
<dbReference type="EMBL" id="CP060718">
    <property type="protein sequence ID" value="QNN68163.1"/>
    <property type="molecule type" value="Genomic_DNA"/>
</dbReference>
<dbReference type="Gene3D" id="3.30.300.30">
    <property type="match status" value="1"/>
</dbReference>
<evidence type="ECO:0000256" key="2">
    <source>
        <dbReference type="ARBA" id="ARBA00022598"/>
    </source>
</evidence>
<reference evidence="8 9" key="1">
    <citation type="submission" date="2020-08" db="EMBL/GenBank/DDBJ databases">
        <title>Genome sequence of Sphingomonas lutea KCTC 23642T.</title>
        <authorList>
            <person name="Hyun D.-W."/>
            <person name="Bae J.-W."/>
        </authorList>
    </citation>
    <scope>NUCLEOTIDE SEQUENCE [LARGE SCALE GENOMIC DNA]</scope>
    <source>
        <strain evidence="8 9">KCTC 23642</strain>
    </source>
</reference>
<dbReference type="InterPro" id="IPR000873">
    <property type="entry name" value="AMP-dep_synth/lig_dom"/>
</dbReference>
<dbReference type="InterPro" id="IPR020845">
    <property type="entry name" value="AMP-binding_CS"/>
</dbReference>
<dbReference type="KEGG" id="slut:H9L13_04570"/>
<evidence type="ECO:0000313" key="8">
    <source>
        <dbReference type="EMBL" id="QNN68163.1"/>
    </source>
</evidence>
<dbReference type="PANTHER" id="PTHR43352">
    <property type="entry name" value="ACETYL-COA SYNTHETASE"/>
    <property type="match status" value="1"/>
</dbReference>
<evidence type="ECO:0000256" key="4">
    <source>
        <dbReference type="ARBA" id="ARBA00022840"/>
    </source>
</evidence>
<evidence type="ECO:0000259" key="7">
    <source>
        <dbReference type="Pfam" id="PF13193"/>
    </source>
</evidence>
<dbReference type="PANTHER" id="PTHR43352:SF1">
    <property type="entry name" value="ANTHRANILATE--COA LIGASE"/>
    <property type="match status" value="1"/>
</dbReference>
<name>A0A7G9SJY8_9SPHN</name>
<protein>
    <submittedName>
        <fullName evidence="8">AMP-binding protein</fullName>
    </submittedName>
</protein>
<sequence length="565" mass="61114">MTIDSFVRDRLPPTELLPEFRFDLPELQYPERLNAAAELLKGGDPGALAFVNDYGRWTYADLDDFSGRIARLLVDQEGLVPGNRVLLRGPNGYTMFAAWLGVLKAGGVVVATMPLLRPGEIATVIERANISHAIVDSRFIGDFRQAVEQTHSVKHILRYDGDHGRGELETRTAALDPLPPADTGRDDPALIAFTSGTTGVPKGCVQFHRDVLAPCDSFARHLIGMKPGDIALTSAPLAFTFGLGAAFLFPLRAGAACCTVEQPSPPAMLEAIAKHGVTHLGTAPTAYKAMLATEGDGPDVSRLRSTPTEVVEDPHSVRPERSRGAPSSDSALSRALKTLRYCLSAGEHLPEATWRAWHERTGIAITDGIGSTEMMHIFISAAGDDIRPGSTGKAVPGYTATVLDADDQPMDEGTGRLALKGPTGCRYLDDERQKNYVVDGWNVTGDTYRKDADSYYWYLARSDDMIVSSGYNIGAPEVENALLAHPAVAECAVIGVPCPERGQKVKAFVVLAGFAEASDELAAKLQDFAKEQIAPYKYPREITFVEALPKTATGKLRRSELREPK</sequence>
<dbReference type="RefSeq" id="WP_187539417.1">
    <property type="nucleotide sequence ID" value="NZ_BAABJT010000001.1"/>
</dbReference>
<dbReference type="GO" id="GO:0016405">
    <property type="term" value="F:CoA-ligase activity"/>
    <property type="evidence" value="ECO:0007669"/>
    <property type="project" value="UniProtKB-ARBA"/>
</dbReference>
<proteinExistence type="inferred from homology"/>
<organism evidence="8 9">
    <name type="scientific">Sphingomonas lutea</name>
    <dbReference type="NCBI Taxonomy" id="1045317"/>
    <lineage>
        <taxon>Bacteria</taxon>
        <taxon>Pseudomonadati</taxon>
        <taxon>Pseudomonadota</taxon>
        <taxon>Alphaproteobacteria</taxon>
        <taxon>Sphingomonadales</taxon>
        <taxon>Sphingomonadaceae</taxon>
        <taxon>Sphingomonas</taxon>
    </lineage>
</organism>
<dbReference type="GO" id="GO:0005524">
    <property type="term" value="F:ATP binding"/>
    <property type="evidence" value="ECO:0007669"/>
    <property type="project" value="UniProtKB-KW"/>
</dbReference>
<evidence type="ECO:0000256" key="5">
    <source>
        <dbReference type="SAM" id="MobiDB-lite"/>
    </source>
</evidence>
<dbReference type="SUPFAM" id="SSF56801">
    <property type="entry name" value="Acetyl-CoA synthetase-like"/>
    <property type="match status" value="1"/>
</dbReference>
<dbReference type="InterPro" id="IPR042099">
    <property type="entry name" value="ANL_N_sf"/>
</dbReference>
<feature type="region of interest" description="Disordered" evidence="5">
    <location>
        <begin position="296"/>
        <end position="330"/>
    </location>
</feature>
<dbReference type="FunFam" id="3.30.300.30:FF:000005">
    <property type="entry name" value="Acyl-coenzyme A synthetase ACSM5, mitochondrial"/>
    <property type="match status" value="1"/>
</dbReference>
<evidence type="ECO:0000259" key="6">
    <source>
        <dbReference type="Pfam" id="PF00501"/>
    </source>
</evidence>
<dbReference type="Pfam" id="PF00501">
    <property type="entry name" value="AMP-binding"/>
    <property type="match status" value="1"/>
</dbReference>
<dbReference type="GO" id="GO:0044550">
    <property type="term" value="P:secondary metabolite biosynthetic process"/>
    <property type="evidence" value="ECO:0007669"/>
    <property type="project" value="TreeGrafter"/>
</dbReference>